<protein>
    <submittedName>
        <fullName evidence="5">RNA-binding domain-containing protein</fullName>
    </submittedName>
</protein>
<evidence type="ECO:0000313" key="5">
    <source>
        <dbReference type="EMBL" id="PWO00387.1"/>
    </source>
</evidence>
<keyword evidence="6" id="KW-1185">Reference proteome</keyword>
<feature type="compositionally biased region" description="Acidic residues" evidence="3">
    <location>
        <begin position="183"/>
        <end position="192"/>
    </location>
</feature>
<evidence type="ECO:0000259" key="4">
    <source>
        <dbReference type="PROSITE" id="PS50102"/>
    </source>
</evidence>
<name>A0A316ZGK9_9BASI</name>
<feature type="compositionally biased region" description="Low complexity" evidence="3">
    <location>
        <begin position="221"/>
        <end position="242"/>
    </location>
</feature>
<feature type="domain" description="RRM" evidence="4">
    <location>
        <begin position="263"/>
        <end position="341"/>
    </location>
</feature>
<dbReference type="GO" id="GO:0003729">
    <property type="term" value="F:mRNA binding"/>
    <property type="evidence" value="ECO:0007669"/>
    <property type="project" value="TreeGrafter"/>
</dbReference>
<organism evidence="5 6">
    <name type="scientific">Tilletiopsis washingtonensis</name>
    <dbReference type="NCBI Taxonomy" id="58919"/>
    <lineage>
        <taxon>Eukaryota</taxon>
        <taxon>Fungi</taxon>
        <taxon>Dikarya</taxon>
        <taxon>Basidiomycota</taxon>
        <taxon>Ustilaginomycotina</taxon>
        <taxon>Exobasidiomycetes</taxon>
        <taxon>Entylomatales</taxon>
        <taxon>Entylomatales incertae sedis</taxon>
        <taxon>Tilletiopsis</taxon>
    </lineage>
</organism>
<dbReference type="Pfam" id="PF00076">
    <property type="entry name" value="RRM_1"/>
    <property type="match status" value="2"/>
</dbReference>
<dbReference type="Gene3D" id="3.30.70.330">
    <property type="match status" value="2"/>
</dbReference>
<dbReference type="AlphaFoldDB" id="A0A316ZGK9"/>
<dbReference type="InterPro" id="IPR000504">
    <property type="entry name" value="RRM_dom"/>
</dbReference>
<dbReference type="InterPro" id="IPR050502">
    <property type="entry name" value="Euk_RNA-bind_prot"/>
</dbReference>
<feature type="compositionally biased region" description="Basic residues" evidence="3">
    <location>
        <begin position="211"/>
        <end position="220"/>
    </location>
</feature>
<dbReference type="GeneID" id="37272507"/>
<dbReference type="PANTHER" id="PTHR48025:SF1">
    <property type="entry name" value="RRM DOMAIN-CONTAINING PROTEIN"/>
    <property type="match status" value="1"/>
</dbReference>
<dbReference type="PROSITE" id="PS50102">
    <property type="entry name" value="RRM"/>
    <property type="match status" value="2"/>
</dbReference>
<feature type="region of interest" description="Disordered" evidence="3">
    <location>
        <begin position="1"/>
        <end position="48"/>
    </location>
</feature>
<feature type="domain" description="RRM" evidence="4">
    <location>
        <begin position="53"/>
        <end position="129"/>
    </location>
</feature>
<dbReference type="GO" id="GO:0005634">
    <property type="term" value="C:nucleus"/>
    <property type="evidence" value="ECO:0007669"/>
    <property type="project" value="TreeGrafter"/>
</dbReference>
<evidence type="ECO:0000256" key="1">
    <source>
        <dbReference type="ARBA" id="ARBA00022884"/>
    </source>
</evidence>
<sequence>MAEVVKADPPVPVPAEAAAAGSAGSNPPATTAPAKTPQPPKTKNLVSPEDAPKQVFAGNLAFATTEAELKEIFAAAGTVTQAQIIMRGTRSLGYGFVTYSSEAEAHKAVELLNKKEIAGREINVEGAKPQAAAPAEKPATAAAGEAEKDGAAARGASTRGRGRGRGRGGRGGATAARRPRADEGEEGLDEATDAAAAPAAAAENGEAAAAKPKKNRKSKAAKAAANGDAAPAADGAAAAPAAAKPPKPQRAKGEAPVGAPSKTLLFVANLPFEFTDEQFKAVFEGGPEVVSAKVVKRPYSNKTKGFGFVDFKDEEGQQSALSNFNGKNVEGRDIVLKVAIQSQKPPTAAAAEQPEAGSGAVPKPEADAPAVTAI</sequence>
<feature type="region of interest" description="Disordered" evidence="3">
    <location>
        <begin position="343"/>
        <end position="374"/>
    </location>
</feature>
<gene>
    <name evidence="5" type="ORF">FA09DRAFT_358467</name>
</gene>
<feature type="compositionally biased region" description="Low complexity" evidence="3">
    <location>
        <begin position="125"/>
        <end position="144"/>
    </location>
</feature>
<evidence type="ECO:0000256" key="2">
    <source>
        <dbReference type="PROSITE-ProRule" id="PRU00176"/>
    </source>
</evidence>
<feature type="compositionally biased region" description="Low complexity" evidence="3">
    <location>
        <begin position="193"/>
        <end position="210"/>
    </location>
</feature>
<feature type="region of interest" description="Disordered" evidence="3">
    <location>
        <begin position="125"/>
        <end position="257"/>
    </location>
</feature>
<dbReference type="Proteomes" id="UP000245946">
    <property type="component" value="Unassembled WGS sequence"/>
</dbReference>
<evidence type="ECO:0000313" key="6">
    <source>
        <dbReference type="Proteomes" id="UP000245946"/>
    </source>
</evidence>
<dbReference type="SMART" id="SM00360">
    <property type="entry name" value="RRM"/>
    <property type="match status" value="2"/>
</dbReference>
<accession>A0A316ZGK9</accession>
<feature type="compositionally biased region" description="Low complexity" evidence="3">
    <location>
        <begin position="345"/>
        <end position="360"/>
    </location>
</feature>
<dbReference type="EMBL" id="KZ819285">
    <property type="protein sequence ID" value="PWO00387.1"/>
    <property type="molecule type" value="Genomic_DNA"/>
</dbReference>
<proteinExistence type="predicted"/>
<reference evidence="5 6" key="1">
    <citation type="journal article" date="2018" name="Mol. Biol. Evol.">
        <title>Broad Genomic Sampling Reveals a Smut Pathogenic Ancestry of the Fungal Clade Ustilaginomycotina.</title>
        <authorList>
            <person name="Kijpornyongpan T."/>
            <person name="Mondo S.J."/>
            <person name="Barry K."/>
            <person name="Sandor L."/>
            <person name="Lee J."/>
            <person name="Lipzen A."/>
            <person name="Pangilinan J."/>
            <person name="LaButti K."/>
            <person name="Hainaut M."/>
            <person name="Henrissat B."/>
            <person name="Grigoriev I.V."/>
            <person name="Spatafora J.W."/>
            <person name="Aime M.C."/>
        </authorList>
    </citation>
    <scope>NUCLEOTIDE SEQUENCE [LARGE SCALE GENOMIC DNA]</scope>
    <source>
        <strain evidence="5 6">MCA 4186</strain>
    </source>
</reference>
<dbReference type="STRING" id="58919.A0A316ZGK9"/>
<dbReference type="SUPFAM" id="SSF54928">
    <property type="entry name" value="RNA-binding domain, RBD"/>
    <property type="match status" value="2"/>
</dbReference>
<feature type="compositionally biased region" description="Low complexity" evidence="3">
    <location>
        <begin position="1"/>
        <end position="35"/>
    </location>
</feature>
<dbReference type="PANTHER" id="PTHR48025">
    <property type="entry name" value="OS02G0815200 PROTEIN"/>
    <property type="match status" value="1"/>
</dbReference>
<dbReference type="InterPro" id="IPR035979">
    <property type="entry name" value="RBD_domain_sf"/>
</dbReference>
<keyword evidence="1 2" id="KW-0694">RNA-binding</keyword>
<dbReference type="OrthoDB" id="439808at2759"/>
<evidence type="ECO:0000256" key="3">
    <source>
        <dbReference type="SAM" id="MobiDB-lite"/>
    </source>
</evidence>
<dbReference type="RefSeq" id="XP_025600665.1">
    <property type="nucleotide sequence ID" value="XM_025744963.1"/>
</dbReference>
<dbReference type="InterPro" id="IPR012677">
    <property type="entry name" value="Nucleotide-bd_a/b_plait_sf"/>
</dbReference>